<comment type="subcellular location">
    <subcellularLocation>
        <location evidence="1 9">Cell membrane</location>
        <topology evidence="1 9">Single-pass membrane protein</topology>
    </subcellularLocation>
</comment>
<dbReference type="PANTHER" id="PTHR42982:SF8">
    <property type="entry name" value="SEC-INDEPENDENT PROTEIN TRANSLOCASE PROTEIN TATA"/>
    <property type="match status" value="1"/>
</dbReference>
<accession>A0ABV2QJI9</accession>
<keyword evidence="5 9" id="KW-0653">Protein transport</keyword>
<dbReference type="EMBL" id="JBEPSJ010000001">
    <property type="protein sequence ID" value="MET4581170.1"/>
    <property type="molecule type" value="Genomic_DNA"/>
</dbReference>
<dbReference type="NCBIfam" id="TIGR01411">
    <property type="entry name" value="tatAE"/>
    <property type="match status" value="1"/>
</dbReference>
<comment type="similarity">
    <text evidence="9">Belongs to the TatA/E family.</text>
</comment>
<dbReference type="InterPro" id="IPR003369">
    <property type="entry name" value="TatA/B/E"/>
</dbReference>
<keyword evidence="3 9" id="KW-1003">Cell membrane</keyword>
<evidence type="ECO:0000256" key="6">
    <source>
        <dbReference type="ARBA" id="ARBA00022989"/>
    </source>
</evidence>
<evidence type="ECO:0000256" key="7">
    <source>
        <dbReference type="ARBA" id="ARBA00023010"/>
    </source>
</evidence>
<evidence type="ECO:0000256" key="3">
    <source>
        <dbReference type="ARBA" id="ARBA00022475"/>
    </source>
</evidence>
<keyword evidence="8 9" id="KW-0472">Membrane</keyword>
<comment type="subunit">
    <text evidence="9">The Tat system comprises two distinct complexes: a TatABC complex, containing multiple copies of TatA, TatB and TatC subunits, and a separate TatA complex, containing only TatA subunits. Substrates initially bind to the TatABC complex, which probably triggers association of the separate TatA complex to form the active translocon.</text>
</comment>
<comment type="function">
    <text evidence="9">Part of the twin-arginine translocation (Tat) system that transports large folded proteins containing a characteristic twin-arginine motif in their signal peptide across membranes. TatA could form the protein-conducting channel of the Tat system.</text>
</comment>
<reference evidence="11 12" key="1">
    <citation type="submission" date="2024-06" db="EMBL/GenBank/DDBJ databases">
        <title>Sorghum-associated microbial communities from plants grown in Nebraska, USA.</title>
        <authorList>
            <person name="Schachtman D."/>
        </authorList>
    </citation>
    <scope>NUCLEOTIDE SEQUENCE [LARGE SCALE GENOMIC DNA]</scope>
    <source>
        <strain evidence="11 12">2857</strain>
    </source>
</reference>
<evidence type="ECO:0000256" key="9">
    <source>
        <dbReference type="HAMAP-Rule" id="MF_00236"/>
    </source>
</evidence>
<dbReference type="Gene3D" id="1.20.5.3310">
    <property type="match status" value="1"/>
</dbReference>
<evidence type="ECO:0000256" key="4">
    <source>
        <dbReference type="ARBA" id="ARBA00022692"/>
    </source>
</evidence>
<keyword evidence="6 9" id="KW-1133">Transmembrane helix</keyword>
<proteinExistence type="inferred from homology"/>
<keyword evidence="12" id="KW-1185">Reference proteome</keyword>
<keyword evidence="4 9" id="KW-0812">Transmembrane</keyword>
<evidence type="ECO:0000313" key="12">
    <source>
        <dbReference type="Proteomes" id="UP001549257"/>
    </source>
</evidence>
<sequence>MSMANLGSHWWVILIIVVLLFGAPKLPALARSMGQSMRIFKNEIKTNKDDDGTESTKAESTEKSGSDTPTTKP</sequence>
<dbReference type="PANTHER" id="PTHR42982">
    <property type="entry name" value="SEC-INDEPENDENT PROTEIN TRANSLOCASE PROTEIN TATA"/>
    <property type="match status" value="1"/>
</dbReference>
<evidence type="ECO:0000256" key="2">
    <source>
        <dbReference type="ARBA" id="ARBA00022448"/>
    </source>
</evidence>
<dbReference type="Pfam" id="PF02416">
    <property type="entry name" value="TatA_B_E"/>
    <property type="match status" value="1"/>
</dbReference>
<keyword evidence="2 9" id="KW-0813">Transport</keyword>
<dbReference type="RefSeq" id="WP_354023358.1">
    <property type="nucleotide sequence ID" value="NZ_JBEPSJ010000001.1"/>
</dbReference>
<comment type="caution">
    <text evidence="11">The sequence shown here is derived from an EMBL/GenBank/DDBJ whole genome shotgun (WGS) entry which is preliminary data.</text>
</comment>
<evidence type="ECO:0000256" key="8">
    <source>
        <dbReference type="ARBA" id="ARBA00023136"/>
    </source>
</evidence>
<feature type="region of interest" description="Disordered" evidence="10">
    <location>
        <begin position="42"/>
        <end position="73"/>
    </location>
</feature>
<dbReference type="Proteomes" id="UP001549257">
    <property type="component" value="Unassembled WGS sequence"/>
</dbReference>
<evidence type="ECO:0000256" key="5">
    <source>
        <dbReference type="ARBA" id="ARBA00022927"/>
    </source>
</evidence>
<dbReference type="InterPro" id="IPR006312">
    <property type="entry name" value="TatA/E"/>
</dbReference>
<protein>
    <recommendedName>
        <fullName evidence="9">Sec-independent protein translocase protein TatA</fullName>
    </recommendedName>
</protein>
<organism evidence="11 12">
    <name type="scientific">Conyzicola nivalis</name>
    <dbReference type="NCBI Taxonomy" id="1477021"/>
    <lineage>
        <taxon>Bacteria</taxon>
        <taxon>Bacillati</taxon>
        <taxon>Actinomycetota</taxon>
        <taxon>Actinomycetes</taxon>
        <taxon>Micrococcales</taxon>
        <taxon>Microbacteriaceae</taxon>
        <taxon>Conyzicola</taxon>
    </lineage>
</organism>
<evidence type="ECO:0000313" key="11">
    <source>
        <dbReference type="EMBL" id="MET4581170.1"/>
    </source>
</evidence>
<gene>
    <name evidence="9" type="primary">tatA</name>
    <name evidence="11" type="ORF">ABIE21_000660</name>
</gene>
<name>A0ABV2QJI9_9MICO</name>
<evidence type="ECO:0000256" key="1">
    <source>
        <dbReference type="ARBA" id="ARBA00004162"/>
    </source>
</evidence>
<keyword evidence="7 9" id="KW-0811">Translocation</keyword>
<evidence type="ECO:0000256" key="10">
    <source>
        <dbReference type="SAM" id="MobiDB-lite"/>
    </source>
</evidence>
<feature type="compositionally biased region" description="Basic and acidic residues" evidence="10">
    <location>
        <begin position="42"/>
        <end position="65"/>
    </location>
</feature>
<dbReference type="HAMAP" id="MF_00236">
    <property type="entry name" value="TatA_E"/>
    <property type="match status" value="1"/>
</dbReference>